<gene>
    <name evidence="6" type="ORF">AaE_008142</name>
</gene>
<keyword evidence="2" id="KW-0479">Metal-binding</keyword>
<feature type="domain" description="Serine/threonine specific protein phosphatases" evidence="5">
    <location>
        <begin position="21"/>
        <end position="26"/>
    </location>
</feature>
<evidence type="ECO:0000256" key="4">
    <source>
        <dbReference type="RuleBase" id="RU004273"/>
    </source>
</evidence>
<evidence type="ECO:0000256" key="2">
    <source>
        <dbReference type="ARBA" id="ARBA00022723"/>
    </source>
</evidence>
<keyword evidence="4" id="KW-0378">Hydrolase</keyword>
<dbReference type="Gene3D" id="3.60.21.10">
    <property type="match status" value="1"/>
</dbReference>
<dbReference type="InterPro" id="IPR006186">
    <property type="entry name" value="Ser/Thr-sp_prot-phosphatase"/>
</dbReference>
<dbReference type="Proteomes" id="UP000469452">
    <property type="component" value="Unassembled WGS sequence"/>
</dbReference>
<protein>
    <recommendedName>
        <fullName evidence="4">Serine/threonine-protein phosphatase</fullName>
        <ecNumber evidence="4">3.1.3.16</ecNumber>
    </recommendedName>
</protein>
<dbReference type="Pfam" id="PF00149">
    <property type="entry name" value="Metallophos"/>
    <property type="match status" value="1"/>
</dbReference>
<dbReference type="PANTHER" id="PTHR45668">
    <property type="entry name" value="SERINE/THREONINE-PROTEIN PHOSPHATASE 5-RELATED"/>
    <property type="match status" value="1"/>
</dbReference>
<dbReference type="AlphaFoldDB" id="A0A6A5A8M1"/>
<dbReference type="SUPFAM" id="SSF56300">
    <property type="entry name" value="Metallo-dependent phosphatases"/>
    <property type="match status" value="1"/>
</dbReference>
<comment type="similarity">
    <text evidence="4">Belongs to the PPP phosphatase family.</text>
</comment>
<dbReference type="PRINTS" id="PR00114">
    <property type="entry name" value="STPHPHTASE"/>
</dbReference>
<dbReference type="PANTHER" id="PTHR45668:SF5">
    <property type="entry name" value="SERINE_THREONINE-PROTEIN PHOSPHATASE 5"/>
    <property type="match status" value="1"/>
</dbReference>
<accession>A0A6A5A8M1</accession>
<dbReference type="EC" id="3.1.3.16" evidence="4"/>
<dbReference type="InterPro" id="IPR004843">
    <property type="entry name" value="Calcineurin-like_PHP"/>
</dbReference>
<comment type="catalytic activity">
    <reaction evidence="4">
        <text>O-phospho-L-threonyl-[protein] + H2O = L-threonyl-[protein] + phosphate</text>
        <dbReference type="Rhea" id="RHEA:47004"/>
        <dbReference type="Rhea" id="RHEA-COMP:11060"/>
        <dbReference type="Rhea" id="RHEA-COMP:11605"/>
        <dbReference type="ChEBI" id="CHEBI:15377"/>
        <dbReference type="ChEBI" id="CHEBI:30013"/>
        <dbReference type="ChEBI" id="CHEBI:43474"/>
        <dbReference type="ChEBI" id="CHEBI:61977"/>
        <dbReference type="EC" id="3.1.3.16"/>
    </reaction>
</comment>
<evidence type="ECO:0000313" key="7">
    <source>
        <dbReference type="Proteomes" id="UP000469452"/>
    </source>
</evidence>
<dbReference type="VEuPathDB" id="FungiDB:H257_04476"/>
<reference evidence="6 7" key="1">
    <citation type="submission" date="2019-06" db="EMBL/GenBank/DDBJ databases">
        <title>Genomics analysis of Aphanomyces spp. identifies a new class of oomycete effector associated with host adaptation.</title>
        <authorList>
            <person name="Gaulin E."/>
        </authorList>
    </citation>
    <scope>NUCLEOTIDE SEQUENCE [LARGE SCALE GENOMIC DNA]</scope>
    <source>
        <strain evidence="6 7">E</strain>
    </source>
</reference>
<dbReference type="InterPro" id="IPR051134">
    <property type="entry name" value="PPP_phosphatase"/>
</dbReference>
<evidence type="ECO:0000259" key="5">
    <source>
        <dbReference type="PROSITE" id="PS00125"/>
    </source>
</evidence>
<organism evidence="6 7">
    <name type="scientific">Aphanomyces astaci</name>
    <name type="common">Crayfish plague agent</name>
    <dbReference type="NCBI Taxonomy" id="112090"/>
    <lineage>
        <taxon>Eukaryota</taxon>
        <taxon>Sar</taxon>
        <taxon>Stramenopiles</taxon>
        <taxon>Oomycota</taxon>
        <taxon>Saprolegniomycetes</taxon>
        <taxon>Saprolegniales</taxon>
        <taxon>Verrucalvaceae</taxon>
        <taxon>Aphanomyces</taxon>
    </lineage>
</organism>
<evidence type="ECO:0000313" key="6">
    <source>
        <dbReference type="EMBL" id="KAF0746404.1"/>
    </source>
</evidence>
<dbReference type="GO" id="GO:0004722">
    <property type="term" value="F:protein serine/threonine phosphatase activity"/>
    <property type="evidence" value="ECO:0007669"/>
    <property type="project" value="UniProtKB-EC"/>
</dbReference>
<dbReference type="GO" id="GO:0046872">
    <property type="term" value="F:metal ion binding"/>
    <property type="evidence" value="ECO:0007669"/>
    <property type="project" value="UniProtKB-KW"/>
</dbReference>
<comment type="caution">
    <text evidence="6">The sequence shown here is derived from an EMBL/GenBank/DDBJ whole genome shotgun (WGS) entry which is preliminary data.</text>
</comment>
<feature type="non-terminal residue" evidence="6">
    <location>
        <position position="226"/>
    </location>
</feature>
<dbReference type="PROSITE" id="PS00125">
    <property type="entry name" value="SER_THR_PHOSPHATASE"/>
    <property type="match status" value="1"/>
</dbReference>
<name>A0A6A5A8M1_APHAT</name>
<dbReference type="SMART" id="SM00156">
    <property type="entry name" value="PP2Ac"/>
    <property type="match status" value="1"/>
</dbReference>
<dbReference type="InterPro" id="IPR029052">
    <property type="entry name" value="Metallo-depent_PP-like"/>
</dbReference>
<dbReference type="EMBL" id="VJMI01013982">
    <property type="protein sequence ID" value="KAF0746404.1"/>
    <property type="molecule type" value="Genomic_DNA"/>
</dbReference>
<comment type="cofactor">
    <cofactor evidence="1">
        <name>Mn(2+)</name>
        <dbReference type="ChEBI" id="CHEBI:29035"/>
    </cofactor>
</comment>
<evidence type="ECO:0000256" key="3">
    <source>
        <dbReference type="ARBA" id="ARBA00023211"/>
    </source>
</evidence>
<keyword evidence="3" id="KW-0464">Manganese</keyword>
<sequence>MVLVQWRLSYSLLYPQFVFLNRGNHEALMLNQVFGFADEVSKKYDADQFPALFGLFEAVFNRLPLCTLIQDSVFVVHGGLPVEPNVTLNDIEAIDHLREIPTNRLDGLDDQIFSQLMWNDPQPRDGFEVMHDGLVLSVFSASSYCGFQANKGAYVVLTDELKPYVVQFHSQALQKFTSTRNWRTQANRFEERTLWSLKELIGKKHTELQGYFSALPPKVSRLQWKQ</sequence>
<proteinExistence type="inferred from homology"/>
<evidence type="ECO:0000256" key="1">
    <source>
        <dbReference type="ARBA" id="ARBA00001936"/>
    </source>
</evidence>